<dbReference type="InterPro" id="IPR035979">
    <property type="entry name" value="RBD_domain_sf"/>
</dbReference>
<dbReference type="GO" id="GO:0003723">
    <property type="term" value="F:RNA binding"/>
    <property type="evidence" value="ECO:0007669"/>
    <property type="project" value="UniProtKB-UniRule"/>
</dbReference>
<dbReference type="Proteomes" id="UP001279734">
    <property type="component" value="Unassembled WGS sequence"/>
</dbReference>
<name>A0AAD3P5M3_NEPGR</name>
<proteinExistence type="predicted"/>
<dbReference type="SUPFAM" id="SSF54928">
    <property type="entry name" value="RNA-binding domain, RBD"/>
    <property type="match status" value="1"/>
</dbReference>
<dbReference type="Gene3D" id="3.30.70.330">
    <property type="match status" value="1"/>
</dbReference>
<dbReference type="SMART" id="SM00360">
    <property type="entry name" value="RRM"/>
    <property type="match status" value="1"/>
</dbReference>
<keyword evidence="7" id="KW-1185">Reference proteome</keyword>
<sequence length="231" mass="26762">MFTCQNDADFLPLEGGSARKLPKGESSENKATVLYIGRIPHGFYEEEMEGFFKQFGTVKRLRITRNRKTGKSKHYGFIEFEYPEVAKIVAECMHNYLLFEHMLQVYLIPPERVQPKLWRGVDRGHKSVNFVQIARKRQNKERTLEEHKKLVQKILKRDLKRREKIEAAGIDYEFPEVVGANQPLSKKVKFDEDAWPIVISSYTLVTGWLRLEIAAGEKRSTFSDISAPISA</sequence>
<dbReference type="PROSITE" id="PS50102">
    <property type="entry name" value="RRM"/>
    <property type="match status" value="1"/>
</dbReference>
<evidence type="ECO:0000313" key="6">
    <source>
        <dbReference type="EMBL" id="GMG99364.1"/>
    </source>
</evidence>
<evidence type="ECO:0000256" key="2">
    <source>
        <dbReference type="ARBA" id="ARBA00022884"/>
    </source>
</evidence>
<comment type="subcellular location">
    <subcellularLocation>
        <location evidence="1">Nucleus</location>
        <location evidence="1">Nucleolus</location>
    </subcellularLocation>
</comment>
<evidence type="ECO:0000259" key="5">
    <source>
        <dbReference type="PROSITE" id="PS50102"/>
    </source>
</evidence>
<evidence type="ECO:0000313" key="7">
    <source>
        <dbReference type="Proteomes" id="UP001279734"/>
    </source>
</evidence>
<accession>A0AAD3P5M3</accession>
<dbReference type="CDD" id="cd12307">
    <property type="entry name" value="RRM_NIFK_like"/>
    <property type="match status" value="1"/>
</dbReference>
<dbReference type="GO" id="GO:0005730">
    <property type="term" value="C:nucleolus"/>
    <property type="evidence" value="ECO:0007669"/>
    <property type="project" value="UniProtKB-SubCell"/>
</dbReference>
<comment type="caution">
    <text evidence="6">The sequence shown here is derived from an EMBL/GenBank/DDBJ whole genome shotgun (WGS) entry which is preliminary data.</text>
</comment>
<dbReference type="InterPro" id="IPR012677">
    <property type="entry name" value="Nucleotide-bd_a/b_plait_sf"/>
</dbReference>
<evidence type="ECO:0000256" key="4">
    <source>
        <dbReference type="PROSITE-ProRule" id="PRU00176"/>
    </source>
</evidence>
<dbReference type="InterPro" id="IPR000504">
    <property type="entry name" value="RRM_dom"/>
</dbReference>
<organism evidence="6 7">
    <name type="scientific">Nepenthes gracilis</name>
    <name type="common">Slender pitcher plant</name>
    <dbReference type="NCBI Taxonomy" id="150966"/>
    <lineage>
        <taxon>Eukaryota</taxon>
        <taxon>Viridiplantae</taxon>
        <taxon>Streptophyta</taxon>
        <taxon>Embryophyta</taxon>
        <taxon>Tracheophyta</taxon>
        <taxon>Spermatophyta</taxon>
        <taxon>Magnoliopsida</taxon>
        <taxon>eudicotyledons</taxon>
        <taxon>Gunneridae</taxon>
        <taxon>Pentapetalae</taxon>
        <taxon>Caryophyllales</taxon>
        <taxon>Nepenthaceae</taxon>
        <taxon>Nepenthes</taxon>
    </lineage>
</organism>
<feature type="domain" description="RRM" evidence="5">
    <location>
        <begin position="32"/>
        <end position="110"/>
    </location>
</feature>
<keyword evidence="3" id="KW-0539">Nucleus</keyword>
<protein>
    <recommendedName>
        <fullName evidence="5">RRM domain-containing protein</fullName>
    </recommendedName>
</protein>
<evidence type="ECO:0000256" key="3">
    <source>
        <dbReference type="ARBA" id="ARBA00023242"/>
    </source>
</evidence>
<keyword evidence="2 4" id="KW-0694">RNA-binding</keyword>
<gene>
    <name evidence="6" type="ORF">Nepgr_001204</name>
</gene>
<dbReference type="AlphaFoldDB" id="A0AAD3P5M3"/>
<evidence type="ECO:0000256" key="1">
    <source>
        <dbReference type="ARBA" id="ARBA00004604"/>
    </source>
</evidence>
<reference evidence="6" key="1">
    <citation type="submission" date="2023-05" db="EMBL/GenBank/DDBJ databases">
        <title>Nepenthes gracilis genome sequencing.</title>
        <authorList>
            <person name="Fukushima K."/>
        </authorList>
    </citation>
    <scope>NUCLEOTIDE SEQUENCE</scope>
    <source>
        <strain evidence="6">SING2019-196</strain>
    </source>
</reference>
<dbReference type="EMBL" id="BSYO01000001">
    <property type="protein sequence ID" value="GMG99364.1"/>
    <property type="molecule type" value="Genomic_DNA"/>
</dbReference>
<dbReference type="Pfam" id="PF00076">
    <property type="entry name" value="RRM_1"/>
    <property type="match status" value="1"/>
</dbReference>
<dbReference type="PANTHER" id="PTHR46754">
    <property type="entry name" value="MKI67 FHA DOMAIN-INTERACTING NUCLEOLAR PHOSPHOPROTEIN"/>
    <property type="match status" value="1"/>
</dbReference>